<dbReference type="Pfam" id="PF01764">
    <property type="entry name" value="Lipase_3"/>
    <property type="match status" value="1"/>
</dbReference>
<accession>A0ABW6U1H0</accession>
<dbReference type="Gene3D" id="3.40.50.1820">
    <property type="entry name" value="alpha/beta hydrolase"/>
    <property type="match status" value="1"/>
</dbReference>
<reference evidence="2 3" key="1">
    <citation type="submission" date="2024-10" db="EMBL/GenBank/DDBJ databases">
        <title>The Natural Products Discovery Center: Release of the First 8490 Sequenced Strains for Exploring Actinobacteria Biosynthetic Diversity.</title>
        <authorList>
            <person name="Kalkreuter E."/>
            <person name="Kautsar S.A."/>
            <person name="Yang D."/>
            <person name="Bader C.D."/>
            <person name="Teijaro C.N."/>
            <person name="Fluegel L."/>
            <person name="Davis C.M."/>
            <person name="Simpson J.R."/>
            <person name="Lauterbach L."/>
            <person name="Steele A.D."/>
            <person name="Gui C."/>
            <person name="Meng S."/>
            <person name="Li G."/>
            <person name="Viehrig K."/>
            <person name="Ye F."/>
            <person name="Su P."/>
            <person name="Kiefer A.F."/>
            <person name="Nichols A."/>
            <person name="Cepeda A.J."/>
            <person name="Yan W."/>
            <person name="Fan B."/>
            <person name="Jiang Y."/>
            <person name="Adhikari A."/>
            <person name="Zheng C.-J."/>
            <person name="Schuster L."/>
            <person name="Cowan T.M."/>
            <person name="Smanski M.J."/>
            <person name="Chevrette M.G."/>
            <person name="De Carvalho L.P.S."/>
            <person name="Shen B."/>
        </authorList>
    </citation>
    <scope>NUCLEOTIDE SEQUENCE [LARGE SCALE GENOMIC DNA]</scope>
    <source>
        <strain evidence="2 3">NPDC001650</strain>
    </source>
</reference>
<sequence>MSVPVALDHKARTYSLAHAYWLARAADLSYKDKATIEKQAHDWGFDRVRHHETRFTPPFPLEDTQAFTMAGNDMIITAFRGTEPAQIRDWLSDATTPPRPGPAKTGYVHYGFGKALESVFPEVRDTLKEYRTNDQTVWITGHSLGGALAMLAGARLYLEEPKLLADGVYTYGQPRTCDRLLAAACNKGFRQRLFRFVNNNDIVPQLPPEPAYTHVETLRYIDSTGKVHETMSLLGGLADRAKGMTADAFAPASDGVRDHSILKYIAALEKNLA</sequence>
<dbReference type="InterPro" id="IPR044819">
    <property type="entry name" value="OBL-like"/>
</dbReference>
<protein>
    <submittedName>
        <fullName evidence="2">Lipase family protein</fullName>
    </submittedName>
</protein>
<evidence type="ECO:0000313" key="3">
    <source>
        <dbReference type="Proteomes" id="UP001602123"/>
    </source>
</evidence>
<dbReference type="InterPro" id="IPR029058">
    <property type="entry name" value="AB_hydrolase_fold"/>
</dbReference>
<dbReference type="Proteomes" id="UP001602123">
    <property type="component" value="Unassembled WGS sequence"/>
</dbReference>
<organism evidence="2 3">
    <name type="scientific">Streptomyces nondiastaticus</name>
    <dbReference type="NCBI Taxonomy" id="3154512"/>
    <lineage>
        <taxon>Bacteria</taxon>
        <taxon>Bacillati</taxon>
        <taxon>Actinomycetota</taxon>
        <taxon>Actinomycetes</taxon>
        <taxon>Kitasatosporales</taxon>
        <taxon>Streptomycetaceae</taxon>
        <taxon>Streptomyces</taxon>
    </lineage>
</organism>
<gene>
    <name evidence="2" type="ORF">ACFYZM_19455</name>
</gene>
<comment type="caution">
    <text evidence="2">The sequence shown here is derived from an EMBL/GenBank/DDBJ whole genome shotgun (WGS) entry which is preliminary data.</text>
</comment>
<feature type="domain" description="Fungal lipase-type" evidence="1">
    <location>
        <begin position="78"/>
        <end position="209"/>
    </location>
</feature>
<evidence type="ECO:0000313" key="2">
    <source>
        <dbReference type="EMBL" id="MFF4218441.1"/>
    </source>
</evidence>
<name>A0ABW6U1H0_9ACTN</name>
<dbReference type="PANTHER" id="PTHR46086">
    <property type="entry name" value="ALPHA/BETA-HYDROLASES SUPERFAMILY PROTEIN"/>
    <property type="match status" value="1"/>
</dbReference>
<proteinExistence type="predicted"/>
<dbReference type="CDD" id="cd00519">
    <property type="entry name" value="Lipase_3"/>
    <property type="match status" value="1"/>
</dbReference>
<evidence type="ECO:0000259" key="1">
    <source>
        <dbReference type="Pfam" id="PF01764"/>
    </source>
</evidence>
<dbReference type="InterPro" id="IPR002921">
    <property type="entry name" value="Fungal_lipase-type"/>
</dbReference>
<dbReference type="PANTHER" id="PTHR46086:SF17">
    <property type="entry name" value="ALPHA_BETA-HYDROLASES SUPERFAMILY PROTEIN"/>
    <property type="match status" value="1"/>
</dbReference>
<dbReference type="EMBL" id="JBIAUT010000006">
    <property type="protein sequence ID" value="MFF4218441.1"/>
    <property type="molecule type" value="Genomic_DNA"/>
</dbReference>
<dbReference type="SUPFAM" id="SSF53474">
    <property type="entry name" value="alpha/beta-Hydrolases"/>
    <property type="match status" value="1"/>
</dbReference>
<keyword evidence="3" id="KW-1185">Reference proteome</keyword>
<dbReference type="RefSeq" id="WP_388628745.1">
    <property type="nucleotide sequence ID" value="NZ_JBIAUT010000006.1"/>
</dbReference>